<evidence type="ECO:0000313" key="6">
    <source>
        <dbReference type="EMBL" id="AUG29078.1"/>
    </source>
</evidence>
<evidence type="ECO:0000256" key="1">
    <source>
        <dbReference type="ARBA" id="ARBA00022491"/>
    </source>
</evidence>
<evidence type="ECO:0000256" key="3">
    <source>
        <dbReference type="ARBA" id="ARBA00023125"/>
    </source>
</evidence>
<evidence type="ECO:0000256" key="2">
    <source>
        <dbReference type="ARBA" id="ARBA00023015"/>
    </source>
</evidence>
<dbReference type="PANTHER" id="PTHR30146:SF148">
    <property type="entry name" value="HTH-TYPE TRANSCRIPTIONAL REPRESSOR PURR-RELATED"/>
    <property type="match status" value="1"/>
</dbReference>
<accession>A0A2K9DL30</accession>
<dbReference type="GO" id="GO:0003700">
    <property type="term" value="F:DNA-binding transcription factor activity"/>
    <property type="evidence" value="ECO:0007669"/>
    <property type="project" value="TreeGrafter"/>
</dbReference>
<evidence type="ECO:0000256" key="4">
    <source>
        <dbReference type="ARBA" id="ARBA00023163"/>
    </source>
</evidence>
<dbReference type="Pfam" id="PF00532">
    <property type="entry name" value="Peripla_BP_1"/>
    <property type="match status" value="1"/>
</dbReference>
<dbReference type="AlphaFoldDB" id="A0A2K9DL30"/>
<dbReference type="Pfam" id="PF00356">
    <property type="entry name" value="LacI"/>
    <property type="match status" value="1"/>
</dbReference>
<feature type="domain" description="HTH lacI-type" evidence="5">
    <location>
        <begin position="6"/>
        <end position="60"/>
    </location>
</feature>
<dbReference type="GO" id="GO:0000976">
    <property type="term" value="F:transcription cis-regulatory region binding"/>
    <property type="evidence" value="ECO:0007669"/>
    <property type="project" value="TreeGrafter"/>
</dbReference>
<dbReference type="PROSITE" id="PS00356">
    <property type="entry name" value="HTH_LACI_1"/>
    <property type="match status" value="1"/>
</dbReference>
<dbReference type="PANTHER" id="PTHR30146">
    <property type="entry name" value="LACI-RELATED TRANSCRIPTIONAL REPRESSOR"/>
    <property type="match status" value="1"/>
</dbReference>
<dbReference type="InterPro" id="IPR001761">
    <property type="entry name" value="Peripla_BP/Lac1_sug-bd_dom"/>
</dbReference>
<dbReference type="CDD" id="cd06267">
    <property type="entry name" value="PBP1_LacI_sugar_binding-like"/>
    <property type="match status" value="1"/>
</dbReference>
<name>A0A2K9DL30_9MICO</name>
<dbReference type="SUPFAM" id="SSF53822">
    <property type="entry name" value="Periplasmic binding protein-like I"/>
    <property type="match status" value="1"/>
</dbReference>
<dbReference type="KEGG" id="mhos:CXR34_06075"/>
<dbReference type="EMBL" id="CP025299">
    <property type="protein sequence ID" value="AUG29078.1"/>
    <property type="molecule type" value="Genomic_DNA"/>
</dbReference>
<dbReference type="Proteomes" id="UP000233276">
    <property type="component" value="Chromosome"/>
</dbReference>
<reference evidence="6 7" key="1">
    <citation type="submission" date="2017-12" db="EMBL/GenBank/DDBJ databases">
        <title>Isolation and characterization of estrogens degradatiion strain Microbacterium hominis SJTG1.</title>
        <authorList>
            <person name="Xiong W."/>
            <person name="Yin C."/>
            <person name="Zheng D."/>
            <person name="Liang R."/>
        </authorList>
    </citation>
    <scope>NUCLEOTIDE SEQUENCE [LARGE SCALE GENOMIC DNA]</scope>
    <source>
        <strain evidence="6 7">SJTG1</strain>
    </source>
</reference>
<dbReference type="InterPro" id="IPR028082">
    <property type="entry name" value="Peripla_BP_I"/>
</dbReference>
<dbReference type="CDD" id="cd01392">
    <property type="entry name" value="HTH_LacI"/>
    <property type="match status" value="1"/>
</dbReference>
<evidence type="ECO:0000313" key="7">
    <source>
        <dbReference type="Proteomes" id="UP000233276"/>
    </source>
</evidence>
<dbReference type="InterPro" id="IPR000843">
    <property type="entry name" value="HTH_LacI"/>
</dbReference>
<keyword evidence="3" id="KW-0238">DNA-binding</keyword>
<keyword evidence="2" id="KW-0805">Transcription regulation</keyword>
<keyword evidence="1" id="KW-0678">Repressor</keyword>
<dbReference type="RefSeq" id="WP_101305902.1">
    <property type="nucleotide sequence ID" value="NZ_CP025299.1"/>
</dbReference>
<organism evidence="6 7">
    <name type="scientific">Microbacterium hominis</name>
    <dbReference type="NCBI Taxonomy" id="162426"/>
    <lineage>
        <taxon>Bacteria</taxon>
        <taxon>Bacillati</taxon>
        <taxon>Actinomycetota</taxon>
        <taxon>Actinomycetes</taxon>
        <taxon>Micrococcales</taxon>
        <taxon>Microbacteriaceae</taxon>
        <taxon>Microbacterium</taxon>
    </lineage>
</organism>
<sequence>MPQRSARLADVARAAGVSVPTASQVMNDTGRVAEATRQRVLDAARDLDYRPNALARSVALGRSRTIGVLAENAAGAFCMPVLIGINRALSDHDLASILYDARHDPQRRHQHVRHMLDRQVDGIIVIGEGPDVPIADIGASDSHPVVHAFGPHEPDRAVSVHPDEHAGGALAARTLLEAGRRRIAHVTAAAALPSVRERADGFTAAVQAAGREPAVILHGEFSRDWGHRAAELLLAQAPDTDAVFAGSDAIAIGLAAGLEAAGVRVPDDIAIIGYDHVAGYGEDADPYLASIDPRLTAVGERAAQYLIAALDEDDTADAAPIAPAYAPGATVRGGDAARLHLVETLLRTVTAPPVRGTSSSTPDADPR</sequence>
<dbReference type="SMART" id="SM00354">
    <property type="entry name" value="HTH_LACI"/>
    <property type="match status" value="1"/>
</dbReference>
<dbReference type="Gene3D" id="1.10.260.40">
    <property type="entry name" value="lambda repressor-like DNA-binding domains"/>
    <property type="match status" value="1"/>
</dbReference>
<proteinExistence type="predicted"/>
<dbReference type="SUPFAM" id="SSF47413">
    <property type="entry name" value="lambda repressor-like DNA-binding domains"/>
    <property type="match status" value="1"/>
</dbReference>
<keyword evidence="4" id="KW-0804">Transcription</keyword>
<dbReference type="InterPro" id="IPR010982">
    <property type="entry name" value="Lambda_DNA-bd_dom_sf"/>
</dbReference>
<dbReference type="Gene3D" id="3.40.50.2300">
    <property type="match status" value="2"/>
</dbReference>
<protein>
    <submittedName>
        <fullName evidence="6">LacI family transcriptional regulator</fullName>
    </submittedName>
</protein>
<evidence type="ECO:0000259" key="5">
    <source>
        <dbReference type="PROSITE" id="PS50932"/>
    </source>
</evidence>
<gene>
    <name evidence="6" type="ORF">CXR34_06075</name>
</gene>
<dbReference type="PROSITE" id="PS50932">
    <property type="entry name" value="HTH_LACI_2"/>
    <property type="match status" value="1"/>
</dbReference>